<gene>
    <name evidence="2" type="ORF">F5147DRAFT_683583</name>
</gene>
<evidence type="ECO:0000256" key="1">
    <source>
        <dbReference type="SAM" id="SignalP"/>
    </source>
</evidence>
<dbReference type="EMBL" id="JABBWM010000014">
    <property type="protein sequence ID" value="KAG2112588.1"/>
    <property type="molecule type" value="Genomic_DNA"/>
</dbReference>
<organism evidence="2 3">
    <name type="scientific">Suillus discolor</name>
    <dbReference type="NCBI Taxonomy" id="1912936"/>
    <lineage>
        <taxon>Eukaryota</taxon>
        <taxon>Fungi</taxon>
        <taxon>Dikarya</taxon>
        <taxon>Basidiomycota</taxon>
        <taxon>Agaricomycotina</taxon>
        <taxon>Agaricomycetes</taxon>
        <taxon>Agaricomycetidae</taxon>
        <taxon>Boletales</taxon>
        <taxon>Suillineae</taxon>
        <taxon>Suillaceae</taxon>
        <taxon>Suillus</taxon>
    </lineage>
</organism>
<feature type="signal peptide" evidence="1">
    <location>
        <begin position="1"/>
        <end position="25"/>
    </location>
</feature>
<dbReference type="RefSeq" id="XP_041295387.1">
    <property type="nucleotide sequence ID" value="XM_041436556.1"/>
</dbReference>
<evidence type="ECO:0000313" key="2">
    <source>
        <dbReference type="EMBL" id="KAG2112588.1"/>
    </source>
</evidence>
<dbReference type="OrthoDB" id="2692205at2759"/>
<comment type="caution">
    <text evidence="2">The sequence shown here is derived from an EMBL/GenBank/DDBJ whole genome shotgun (WGS) entry which is preliminary data.</text>
</comment>
<protein>
    <submittedName>
        <fullName evidence="2">Uncharacterized protein</fullName>
    </submittedName>
</protein>
<sequence length="105" mass="12004">MPACAFCPSHFLFVLDFIFTEELSCKKEDDCRLLTTSQYLCFGHWTITGDSIITGTITYHYEGITTEMAIATLSHPEIDITQAGCWTRFLLWIGWVTFQHSDGQQ</sequence>
<keyword evidence="1" id="KW-0732">Signal</keyword>
<reference evidence="2" key="1">
    <citation type="journal article" date="2020" name="New Phytol.">
        <title>Comparative genomics reveals dynamic genome evolution in host specialist ectomycorrhizal fungi.</title>
        <authorList>
            <person name="Lofgren L.A."/>
            <person name="Nguyen N.H."/>
            <person name="Vilgalys R."/>
            <person name="Ruytinx J."/>
            <person name="Liao H.L."/>
            <person name="Branco S."/>
            <person name="Kuo A."/>
            <person name="LaButti K."/>
            <person name="Lipzen A."/>
            <person name="Andreopoulos W."/>
            <person name="Pangilinan J."/>
            <person name="Riley R."/>
            <person name="Hundley H."/>
            <person name="Na H."/>
            <person name="Barry K."/>
            <person name="Grigoriev I.V."/>
            <person name="Stajich J.E."/>
            <person name="Kennedy P.G."/>
        </authorList>
    </citation>
    <scope>NUCLEOTIDE SEQUENCE</scope>
    <source>
        <strain evidence="2">FC423</strain>
    </source>
</reference>
<proteinExistence type="predicted"/>
<name>A0A9P7FCY3_9AGAM</name>
<dbReference type="GeneID" id="64698815"/>
<dbReference type="AlphaFoldDB" id="A0A9P7FCY3"/>
<dbReference type="Proteomes" id="UP000823399">
    <property type="component" value="Unassembled WGS sequence"/>
</dbReference>
<feature type="chain" id="PRO_5040307194" evidence="1">
    <location>
        <begin position="26"/>
        <end position="105"/>
    </location>
</feature>
<keyword evidence="3" id="KW-1185">Reference proteome</keyword>
<accession>A0A9P7FCY3</accession>
<evidence type="ECO:0000313" key="3">
    <source>
        <dbReference type="Proteomes" id="UP000823399"/>
    </source>
</evidence>